<dbReference type="Pfam" id="PF02517">
    <property type="entry name" value="Rce1-like"/>
    <property type="match status" value="1"/>
</dbReference>
<feature type="transmembrane region" description="Helical" evidence="1">
    <location>
        <begin position="213"/>
        <end position="232"/>
    </location>
</feature>
<keyword evidence="3" id="KW-0378">Hydrolase</keyword>
<feature type="transmembrane region" description="Helical" evidence="1">
    <location>
        <begin position="74"/>
        <end position="95"/>
    </location>
</feature>
<dbReference type="Proteomes" id="UP000221961">
    <property type="component" value="Chromosome"/>
</dbReference>
<feature type="transmembrane region" description="Helical" evidence="1">
    <location>
        <begin position="153"/>
        <end position="172"/>
    </location>
</feature>
<feature type="transmembrane region" description="Helical" evidence="1">
    <location>
        <begin position="32"/>
        <end position="54"/>
    </location>
</feature>
<dbReference type="AlphaFoldDB" id="A0A291RX09"/>
<dbReference type="EMBL" id="CP023778">
    <property type="protein sequence ID" value="ATL72053.1"/>
    <property type="molecule type" value="Genomic_DNA"/>
</dbReference>
<dbReference type="InterPro" id="IPR003675">
    <property type="entry name" value="Rce1/LyrA-like_dom"/>
</dbReference>
<keyword evidence="1" id="KW-0812">Transmembrane</keyword>
<dbReference type="GO" id="GO:0080120">
    <property type="term" value="P:CAAX-box protein maturation"/>
    <property type="evidence" value="ECO:0007669"/>
    <property type="project" value="UniProtKB-ARBA"/>
</dbReference>
<keyword evidence="1" id="KW-0472">Membrane</keyword>
<keyword evidence="3" id="KW-0645">Protease</keyword>
<accession>A0A291RX09</accession>
<keyword evidence="3" id="KW-0482">Metalloprotease</keyword>
<gene>
    <name evidence="3" type="ORF">CRH09_23785</name>
</gene>
<reference evidence="3 4" key="1">
    <citation type="submission" date="2017-10" db="EMBL/GenBank/DDBJ databases">
        <title>Comparative genomics between pathogenic Norcardia.</title>
        <authorList>
            <person name="Zeng L."/>
        </authorList>
    </citation>
    <scope>NUCLEOTIDE SEQUENCE [LARGE SCALE GENOMIC DNA]</scope>
    <source>
        <strain evidence="3 4">NC_YFY_NT001</strain>
    </source>
</reference>
<evidence type="ECO:0000313" key="3">
    <source>
        <dbReference type="EMBL" id="ATL72053.1"/>
    </source>
</evidence>
<protein>
    <submittedName>
        <fullName evidence="3">CPBP family intramembrane metalloprotease</fullName>
    </submittedName>
</protein>
<name>A0A291RX09_9NOCA</name>
<sequence>MGGRAWVSGGVIVAAAFLGSVQLHAGDWARSLEVGGGLAAVTAVAVGLRSASALRTMVFVDLLFAGYAAGAHGGWYPAVTVALVCVVPGAVLLGCNRWPWLRPAAPWLRWGQPTSGVVRLAMVTVVVSAAALTGWALATHPVPSPYYQGLQPMPLWLAVLGVLGGAIVNAIWEEALFRGVVLTELAANWGIWPAVVIQALATGFAHLNGFPSGWVGMAMTATWGLVLGIVRVRTGGVGIPYVIHVFADATIGVLAALLLL</sequence>
<organism evidence="3 4">
    <name type="scientific">Nocardia terpenica</name>
    <dbReference type="NCBI Taxonomy" id="455432"/>
    <lineage>
        <taxon>Bacteria</taxon>
        <taxon>Bacillati</taxon>
        <taxon>Actinomycetota</taxon>
        <taxon>Actinomycetes</taxon>
        <taxon>Mycobacteriales</taxon>
        <taxon>Nocardiaceae</taxon>
        <taxon>Nocardia</taxon>
    </lineage>
</organism>
<feature type="domain" description="CAAX prenyl protease 2/Lysostaphin resistance protein A-like" evidence="2">
    <location>
        <begin position="157"/>
        <end position="249"/>
    </location>
</feature>
<dbReference type="KEGG" id="ntp:CRH09_23785"/>
<keyword evidence="1" id="KW-1133">Transmembrane helix</keyword>
<evidence type="ECO:0000259" key="2">
    <source>
        <dbReference type="Pfam" id="PF02517"/>
    </source>
</evidence>
<evidence type="ECO:0000256" key="1">
    <source>
        <dbReference type="SAM" id="Phobius"/>
    </source>
</evidence>
<dbReference type="GO" id="GO:0006508">
    <property type="term" value="P:proteolysis"/>
    <property type="evidence" value="ECO:0007669"/>
    <property type="project" value="UniProtKB-KW"/>
</dbReference>
<dbReference type="GO" id="GO:0008237">
    <property type="term" value="F:metallopeptidase activity"/>
    <property type="evidence" value="ECO:0007669"/>
    <property type="project" value="UniProtKB-KW"/>
</dbReference>
<proteinExistence type="predicted"/>
<feature type="transmembrane region" description="Helical" evidence="1">
    <location>
        <begin position="6"/>
        <end position="25"/>
    </location>
</feature>
<dbReference type="GO" id="GO:0004175">
    <property type="term" value="F:endopeptidase activity"/>
    <property type="evidence" value="ECO:0007669"/>
    <property type="project" value="UniProtKB-ARBA"/>
</dbReference>
<feature type="transmembrane region" description="Helical" evidence="1">
    <location>
        <begin position="116"/>
        <end position="138"/>
    </location>
</feature>
<feature type="transmembrane region" description="Helical" evidence="1">
    <location>
        <begin position="239"/>
        <end position="259"/>
    </location>
</feature>
<evidence type="ECO:0000313" key="4">
    <source>
        <dbReference type="Proteomes" id="UP000221961"/>
    </source>
</evidence>
<feature type="transmembrane region" description="Helical" evidence="1">
    <location>
        <begin position="179"/>
        <end position="201"/>
    </location>
</feature>